<dbReference type="OrthoDB" id="9763467at2"/>
<dbReference type="RefSeq" id="WP_127124235.1">
    <property type="nucleotide sequence ID" value="NZ_BHXQ01000008.1"/>
</dbReference>
<keyword evidence="4 5" id="KW-0234">DNA repair</keyword>
<dbReference type="GO" id="GO:0030983">
    <property type="term" value="F:mismatched DNA binding"/>
    <property type="evidence" value="ECO:0007669"/>
    <property type="project" value="InterPro"/>
</dbReference>
<protein>
    <recommendedName>
        <fullName evidence="2 5">DNA mismatch repair protein MutL</fullName>
    </recommendedName>
</protein>
<reference evidence="8 9" key="1">
    <citation type="submission" date="2018-11" db="EMBL/GenBank/DDBJ databases">
        <title>Chryseotalea sanarue gen. nov., sp., nov., a member of the family Cytophagaceae, isolated from a brackish lake in Hamamatsu Japan.</title>
        <authorList>
            <person name="Maejima Y."/>
            <person name="Iino T."/>
            <person name="Muraguchi Y."/>
            <person name="Fukuda K."/>
            <person name="Ohkuma M."/>
            <person name="Moriuchi R."/>
            <person name="Dohra H."/>
            <person name="Kimbara K."/>
            <person name="Shintani M."/>
        </authorList>
    </citation>
    <scope>NUCLEOTIDE SEQUENCE [LARGE SCALE GENOMIC DNA]</scope>
    <source>
        <strain evidence="8 9">Ys</strain>
    </source>
</reference>
<dbReference type="SMART" id="SM01340">
    <property type="entry name" value="DNA_mis_repair"/>
    <property type="match status" value="1"/>
</dbReference>
<keyword evidence="9" id="KW-1185">Reference proteome</keyword>
<dbReference type="CDD" id="cd16926">
    <property type="entry name" value="HATPase_MutL-MLH-PMS-like"/>
    <property type="match status" value="1"/>
</dbReference>
<dbReference type="FunFam" id="3.30.565.10:FF:000003">
    <property type="entry name" value="DNA mismatch repair endonuclease MutL"/>
    <property type="match status" value="1"/>
</dbReference>
<dbReference type="GO" id="GO:0140664">
    <property type="term" value="F:ATP-dependent DNA damage sensor activity"/>
    <property type="evidence" value="ECO:0007669"/>
    <property type="project" value="InterPro"/>
</dbReference>
<dbReference type="InterPro" id="IPR037198">
    <property type="entry name" value="MutL_C_sf"/>
</dbReference>
<proteinExistence type="inferred from homology"/>
<dbReference type="InterPro" id="IPR020568">
    <property type="entry name" value="Ribosomal_Su5_D2-typ_SF"/>
</dbReference>
<dbReference type="SUPFAM" id="SSF118116">
    <property type="entry name" value="DNA mismatch repair protein MutL"/>
    <property type="match status" value="1"/>
</dbReference>
<dbReference type="CDD" id="cd00782">
    <property type="entry name" value="MutL_Trans"/>
    <property type="match status" value="1"/>
</dbReference>
<dbReference type="InterPro" id="IPR014762">
    <property type="entry name" value="DNA_mismatch_repair_CS"/>
</dbReference>
<gene>
    <name evidence="5" type="primary">mutL</name>
    <name evidence="8" type="ORF">SanaruYs_38310</name>
</gene>
<dbReference type="Proteomes" id="UP000288227">
    <property type="component" value="Unassembled WGS sequence"/>
</dbReference>
<keyword evidence="8" id="KW-0378">Hydrolase</keyword>
<dbReference type="Pfam" id="PF08676">
    <property type="entry name" value="MutL_C"/>
    <property type="match status" value="1"/>
</dbReference>
<evidence type="ECO:0000256" key="1">
    <source>
        <dbReference type="ARBA" id="ARBA00006082"/>
    </source>
</evidence>
<dbReference type="SUPFAM" id="SSF54211">
    <property type="entry name" value="Ribosomal protein S5 domain 2-like"/>
    <property type="match status" value="1"/>
</dbReference>
<evidence type="ECO:0000313" key="8">
    <source>
        <dbReference type="EMBL" id="GCC53586.1"/>
    </source>
</evidence>
<sequence length="605" mass="68371">MPDIIQLLPDAIANQIAAGEVVQRPASAVKELIENAIDADATHIKLIIKDAGKALLQVIDNGKGMSETDARMSLERHATSKIRKAEDLFTLHTMGFRGEALASIAAVSQLEIKTRQAKEELGTLLVVEASEVKKQEPAACDKGTSISVKNLFYNIPARRNFLKSNSVEVKHIVDEFQRLALAYPNIAFTYVNTDDVEIDVTAGKLSQRIIALFGKSFQQQLAPCEEETDYVKITGYVGRPESAKKTRGEQFLFVNNRFIRSNYLHHAVMMAFEGLLPENSFPFYVLFLTLDPKHIDVNVHPTKTEIKFDDERAVYGVVQASVRQALGAHSLRPSLDFQNDQNIVEKLSAQHLDKDVYYNERFQTLNQRTNLENWEKLVEGEWLSKQSSTPTFERPVDQLSMMQHENKAEEQSEALPEESVLFQWHGKYIVRTVKPGLMFIDQQAAHERVLFEKFLNQLRNKTGESQQSLFPQSIQLSAADFALLMEMEQELRALGFMLEVFGKNTILISGTPAHLPTGREKQLLEGLLEQFKINQSELSVPLQENLARALAKRASLKAGQKLMAEEMRSLADALMVCKTPNYTPEGSPTFFIFESGKMENYFKRQ</sequence>
<comment type="caution">
    <text evidence="8">The sequence shown here is derived from an EMBL/GenBank/DDBJ whole genome shotgun (WGS) entry which is preliminary data.</text>
</comment>
<dbReference type="AlphaFoldDB" id="A0A401UFB9"/>
<dbReference type="Pfam" id="PF13589">
    <property type="entry name" value="HATPase_c_3"/>
    <property type="match status" value="1"/>
</dbReference>
<dbReference type="PROSITE" id="PS00058">
    <property type="entry name" value="DNA_MISMATCH_REPAIR_1"/>
    <property type="match status" value="1"/>
</dbReference>
<dbReference type="InterPro" id="IPR002099">
    <property type="entry name" value="MutL/Mlh/PMS"/>
</dbReference>
<dbReference type="GO" id="GO:0032300">
    <property type="term" value="C:mismatch repair complex"/>
    <property type="evidence" value="ECO:0007669"/>
    <property type="project" value="InterPro"/>
</dbReference>
<dbReference type="SUPFAM" id="SSF55874">
    <property type="entry name" value="ATPase domain of HSP90 chaperone/DNA topoisomerase II/histidine kinase"/>
    <property type="match status" value="1"/>
</dbReference>
<accession>A0A401UFB9</accession>
<dbReference type="InterPro" id="IPR042121">
    <property type="entry name" value="MutL_C_regsub"/>
</dbReference>
<dbReference type="Pfam" id="PF01119">
    <property type="entry name" value="DNA_mis_repair"/>
    <property type="match status" value="1"/>
</dbReference>
<evidence type="ECO:0000256" key="3">
    <source>
        <dbReference type="ARBA" id="ARBA00022763"/>
    </source>
</evidence>
<evidence type="ECO:0000256" key="5">
    <source>
        <dbReference type="HAMAP-Rule" id="MF_00149"/>
    </source>
</evidence>
<name>A0A401UFB9_9BACT</name>
<dbReference type="Gene3D" id="3.30.565.10">
    <property type="entry name" value="Histidine kinase-like ATPase, C-terminal domain"/>
    <property type="match status" value="1"/>
</dbReference>
<comment type="function">
    <text evidence="5">This protein is involved in the repair of mismatches in DNA. It is required for dam-dependent methyl-directed DNA mismatch repair. May act as a 'molecular matchmaker', a protein that promotes the formation of a stable complex between two or more DNA-binding proteins in an ATP-dependent manner without itself being part of a final effector complex.</text>
</comment>
<keyword evidence="8" id="KW-0540">Nuclease</keyword>
<evidence type="ECO:0000259" key="6">
    <source>
        <dbReference type="SMART" id="SM00853"/>
    </source>
</evidence>
<dbReference type="PANTHER" id="PTHR10073:SF12">
    <property type="entry name" value="DNA MISMATCH REPAIR PROTEIN MLH1"/>
    <property type="match status" value="1"/>
</dbReference>
<evidence type="ECO:0000313" key="9">
    <source>
        <dbReference type="Proteomes" id="UP000288227"/>
    </source>
</evidence>
<dbReference type="SMART" id="SM00853">
    <property type="entry name" value="MutL_C"/>
    <property type="match status" value="1"/>
</dbReference>
<keyword evidence="8" id="KW-0255">Endonuclease</keyword>
<dbReference type="GO" id="GO:0016887">
    <property type="term" value="F:ATP hydrolysis activity"/>
    <property type="evidence" value="ECO:0007669"/>
    <property type="project" value="InterPro"/>
</dbReference>
<dbReference type="InterPro" id="IPR013507">
    <property type="entry name" value="DNA_mismatch_S5_2-like"/>
</dbReference>
<dbReference type="InterPro" id="IPR014790">
    <property type="entry name" value="MutL_C"/>
</dbReference>
<evidence type="ECO:0000256" key="2">
    <source>
        <dbReference type="ARBA" id="ARBA00021975"/>
    </source>
</evidence>
<dbReference type="InterPro" id="IPR014721">
    <property type="entry name" value="Ribsml_uS5_D2-typ_fold_subgr"/>
</dbReference>
<dbReference type="EMBL" id="BHXQ01000008">
    <property type="protein sequence ID" value="GCC53586.1"/>
    <property type="molecule type" value="Genomic_DNA"/>
</dbReference>
<dbReference type="InterPro" id="IPR038973">
    <property type="entry name" value="MutL/Mlh/Pms-like"/>
</dbReference>
<feature type="domain" description="DNA mismatch repair protein S5" evidence="7">
    <location>
        <begin position="209"/>
        <end position="327"/>
    </location>
</feature>
<dbReference type="Gene3D" id="3.30.1540.20">
    <property type="entry name" value="MutL, C-terminal domain, dimerisation subdomain"/>
    <property type="match status" value="1"/>
</dbReference>
<dbReference type="GO" id="GO:0005524">
    <property type="term" value="F:ATP binding"/>
    <property type="evidence" value="ECO:0007669"/>
    <property type="project" value="InterPro"/>
</dbReference>
<dbReference type="NCBIfam" id="TIGR00585">
    <property type="entry name" value="mutl"/>
    <property type="match status" value="1"/>
</dbReference>
<dbReference type="InterPro" id="IPR042120">
    <property type="entry name" value="MutL_C_dimsub"/>
</dbReference>
<dbReference type="InterPro" id="IPR020667">
    <property type="entry name" value="DNA_mismatch_repair_MutL"/>
</dbReference>
<evidence type="ECO:0000256" key="4">
    <source>
        <dbReference type="ARBA" id="ARBA00023204"/>
    </source>
</evidence>
<dbReference type="GO" id="GO:0004519">
    <property type="term" value="F:endonuclease activity"/>
    <property type="evidence" value="ECO:0007669"/>
    <property type="project" value="UniProtKB-KW"/>
</dbReference>
<dbReference type="Gene3D" id="3.30.230.10">
    <property type="match status" value="1"/>
</dbReference>
<comment type="similarity">
    <text evidence="1 5">Belongs to the DNA mismatch repair MutL/HexB family.</text>
</comment>
<feature type="domain" description="MutL C-terminal dimerisation" evidence="6">
    <location>
        <begin position="420"/>
        <end position="562"/>
    </location>
</feature>
<dbReference type="InterPro" id="IPR036890">
    <property type="entry name" value="HATPase_C_sf"/>
</dbReference>
<evidence type="ECO:0000259" key="7">
    <source>
        <dbReference type="SMART" id="SM01340"/>
    </source>
</evidence>
<organism evidence="8 9">
    <name type="scientific">Chryseotalea sanaruensis</name>
    <dbReference type="NCBI Taxonomy" id="2482724"/>
    <lineage>
        <taxon>Bacteria</taxon>
        <taxon>Pseudomonadati</taxon>
        <taxon>Bacteroidota</taxon>
        <taxon>Cytophagia</taxon>
        <taxon>Cytophagales</taxon>
        <taxon>Chryseotaleaceae</taxon>
        <taxon>Chryseotalea</taxon>
    </lineage>
</organism>
<dbReference type="Gene3D" id="3.30.1370.100">
    <property type="entry name" value="MutL, C-terminal domain, regulatory subdomain"/>
    <property type="match status" value="1"/>
</dbReference>
<dbReference type="PANTHER" id="PTHR10073">
    <property type="entry name" value="DNA MISMATCH REPAIR PROTEIN MLH, PMS, MUTL"/>
    <property type="match status" value="1"/>
</dbReference>
<dbReference type="HAMAP" id="MF_00149">
    <property type="entry name" value="DNA_mis_repair"/>
    <property type="match status" value="1"/>
</dbReference>
<dbReference type="GO" id="GO:0006298">
    <property type="term" value="P:mismatch repair"/>
    <property type="evidence" value="ECO:0007669"/>
    <property type="project" value="UniProtKB-UniRule"/>
</dbReference>
<keyword evidence="3 5" id="KW-0227">DNA damage</keyword>